<keyword evidence="2 6" id="KW-0436">Ligase</keyword>
<protein>
    <recommendedName>
        <fullName evidence="7">NH(3)-dependent NAD(+) synthetase</fullName>
        <ecNumber evidence="7">6.3.1.5</ecNumber>
    </recommendedName>
</protein>
<dbReference type="CDD" id="cd00553">
    <property type="entry name" value="NAD_synthase"/>
    <property type="match status" value="1"/>
</dbReference>
<evidence type="ECO:0000256" key="6">
    <source>
        <dbReference type="RuleBase" id="RU003811"/>
    </source>
</evidence>
<name>A0A1H4MP92_9MICO</name>
<dbReference type="InterPro" id="IPR022310">
    <property type="entry name" value="NAD/GMP_synthase"/>
</dbReference>
<dbReference type="GO" id="GO:0003952">
    <property type="term" value="F:NAD+ synthase (glutamine-hydrolyzing) activity"/>
    <property type="evidence" value="ECO:0007669"/>
    <property type="project" value="InterPro"/>
</dbReference>
<dbReference type="PANTHER" id="PTHR23090">
    <property type="entry name" value="NH 3 /GLUTAMINE-DEPENDENT NAD + SYNTHETASE"/>
    <property type="match status" value="1"/>
</dbReference>
<dbReference type="GO" id="GO:0008795">
    <property type="term" value="F:NAD+ synthase activity"/>
    <property type="evidence" value="ECO:0007669"/>
    <property type="project" value="UniProtKB-EC"/>
</dbReference>
<dbReference type="GO" id="GO:0005737">
    <property type="term" value="C:cytoplasm"/>
    <property type="evidence" value="ECO:0007669"/>
    <property type="project" value="InterPro"/>
</dbReference>
<accession>A0A1H4MP92</accession>
<reference evidence="9 10" key="1">
    <citation type="submission" date="2016-10" db="EMBL/GenBank/DDBJ databases">
        <authorList>
            <person name="de Groot N.N."/>
        </authorList>
    </citation>
    <scope>NUCLEOTIDE SEQUENCE [LARGE SCALE GENOMIC DNA]</scope>
    <source>
        <strain evidence="9 10">DSM 21799</strain>
    </source>
</reference>
<dbReference type="InterPro" id="IPR014729">
    <property type="entry name" value="Rossmann-like_a/b/a_fold"/>
</dbReference>
<evidence type="ECO:0000256" key="3">
    <source>
        <dbReference type="ARBA" id="ARBA00022741"/>
    </source>
</evidence>
<evidence type="ECO:0000259" key="8">
    <source>
        <dbReference type="Pfam" id="PF02540"/>
    </source>
</evidence>
<dbReference type="EMBL" id="FNRY01000001">
    <property type="protein sequence ID" value="SEB84172.1"/>
    <property type="molecule type" value="Genomic_DNA"/>
</dbReference>
<comment type="catalytic activity">
    <reaction evidence="7">
        <text>deamido-NAD(+) + NH4(+) + ATP = AMP + diphosphate + NAD(+) + H(+)</text>
        <dbReference type="Rhea" id="RHEA:21188"/>
        <dbReference type="ChEBI" id="CHEBI:15378"/>
        <dbReference type="ChEBI" id="CHEBI:28938"/>
        <dbReference type="ChEBI" id="CHEBI:30616"/>
        <dbReference type="ChEBI" id="CHEBI:33019"/>
        <dbReference type="ChEBI" id="CHEBI:57540"/>
        <dbReference type="ChEBI" id="CHEBI:58437"/>
        <dbReference type="ChEBI" id="CHEBI:456215"/>
        <dbReference type="EC" id="6.3.1.5"/>
    </reaction>
</comment>
<organism evidence="9 10">
    <name type="scientific">Paramicrobacterium humi</name>
    <dbReference type="NCBI Taxonomy" id="640635"/>
    <lineage>
        <taxon>Bacteria</taxon>
        <taxon>Bacillati</taxon>
        <taxon>Actinomycetota</taxon>
        <taxon>Actinomycetes</taxon>
        <taxon>Micrococcales</taxon>
        <taxon>Microbacteriaceae</taxon>
        <taxon>Paramicrobacterium</taxon>
    </lineage>
</organism>
<dbReference type="GO" id="GO:0005524">
    <property type="term" value="F:ATP binding"/>
    <property type="evidence" value="ECO:0007669"/>
    <property type="project" value="UniProtKB-KW"/>
</dbReference>
<evidence type="ECO:0000256" key="7">
    <source>
        <dbReference type="RuleBase" id="RU003812"/>
    </source>
</evidence>
<dbReference type="NCBIfam" id="TIGR00552">
    <property type="entry name" value="nadE"/>
    <property type="match status" value="1"/>
</dbReference>
<dbReference type="STRING" id="640635.SAMN04489806_1919"/>
<dbReference type="Proteomes" id="UP000199183">
    <property type="component" value="Unassembled WGS sequence"/>
</dbReference>
<dbReference type="UniPathway" id="UPA00253">
    <property type="reaction ID" value="UER00333"/>
</dbReference>
<sequence length="319" mass="35126">MAEGNIAAVHLEDPEATTDELVDSIRQAARRFRRRGAVVALSGGIDSSTCVGLAVRALGAQRVRAISLPDKESSTSTVGFAEEVADEFGVSLEVRDITAPLAALGAYADRLAVVRQYEPDFDDAAGDRFSVEFETATGEGERLQSFCLNVERGDRRTRHRLGGRDFLAIMAATNLKQRLRMASTYRIADEENLLVIGTSNRLEIDQGFFVKHGDGCGDVFPLRPLLKSHVYDVAKVLKVPQAVIERAPTTDTFSAEQTQEAYFYGTSIETGDRLWLGWHEGEPAAAVAAELGMSESDVQKFFDTYRRRSEYAEYLTTTI</sequence>
<keyword evidence="10" id="KW-1185">Reference proteome</keyword>
<keyword evidence="4 6" id="KW-0067">ATP-binding</keyword>
<dbReference type="GO" id="GO:0004359">
    <property type="term" value="F:glutaminase activity"/>
    <property type="evidence" value="ECO:0007669"/>
    <property type="project" value="InterPro"/>
</dbReference>
<dbReference type="OrthoDB" id="9760188at2"/>
<evidence type="ECO:0000256" key="5">
    <source>
        <dbReference type="ARBA" id="ARBA00023027"/>
    </source>
</evidence>
<keyword evidence="3 6" id="KW-0547">Nucleotide-binding</keyword>
<dbReference type="AlphaFoldDB" id="A0A1H4MP92"/>
<dbReference type="InterPro" id="IPR003694">
    <property type="entry name" value="NAD_synthase"/>
</dbReference>
<comment type="pathway">
    <text evidence="1">Cofactor biosynthesis; NAD(+) biosynthesis.</text>
</comment>
<comment type="similarity">
    <text evidence="6">Belongs to the NAD synthetase family.</text>
</comment>
<proteinExistence type="inferred from homology"/>
<evidence type="ECO:0000256" key="2">
    <source>
        <dbReference type="ARBA" id="ARBA00022598"/>
    </source>
</evidence>
<dbReference type="RefSeq" id="WP_091183179.1">
    <property type="nucleotide sequence ID" value="NZ_FNRY01000001.1"/>
</dbReference>
<evidence type="ECO:0000313" key="9">
    <source>
        <dbReference type="EMBL" id="SEB84172.1"/>
    </source>
</evidence>
<evidence type="ECO:0000256" key="4">
    <source>
        <dbReference type="ARBA" id="ARBA00022840"/>
    </source>
</evidence>
<keyword evidence="5 6" id="KW-0520">NAD</keyword>
<dbReference type="PANTHER" id="PTHR23090:SF9">
    <property type="entry name" value="GLUTAMINE-DEPENDENT NAD(+) SYNTHETASE"/>
    <property type="match status" value="1"/>
</dbReference>
<feature type="domain" description="NAD/GMP synthase" evidence="8">
    <location>
        <begin position="19"/>
        <end position="105"/>
    </location>
</feature>
<dbReference type="Pfam" id="PF02540">
    <property type="entry name" value="NAD_synthase"/>
    <property type="match status" value="2"/>
</dbReference>
<dbReference type="EC" id="6.3.1.5" evidence="7"/>
<evidence type="ECO:0000256" key="1">
    <source>
        <dbReference type="ARBA" id="ARBA00004790"/>
    </source>
</evidence>
<evidence type="ECO:0000313" key="10">
    <source>
        <dbReference type="Proteomes" id="UP000199183"/>
    </source>
</evidence>
<dbReference type="SUPFAM" id="SSF52402">
    <property type="entry name" value="Adenine nucleotide alpha hydrolases-like"/>
    <property type="match status" value="1"/>
</dbReference>
<gene>
    <name evidence="9" type="ORF">SAMN04489806_1919</name>
</gene>
<dbReference type="GO" id="GO:0009435">
    <property type="term" value="P:NAD+ biosynthetic process"/>
    <property type="evidence" value="ECO:0007669"/>
    <property type="project" value="UniProtKB-UniPathway"/>
</dbReference>
<feature type="domain" description="NAD/GMP synthase" evidence="8">
    <location>
        <begin position="170"/>
        <end position="307"/>
    </location>
</feature>
<dbReference type="Gene3D" id="3.40.50.620">
    <property type="entry name" value="HUPs"/>
    <property type="match status" value="1"/>
</dbReference>